<gene>
    <name evidence="2" type="ORF">CRE_07612</name>
</gene>
<sequence length="235" mass="25741">MDNHAFTPINVHFILHILYQLLVNANRSREREELYRVFPRPAGRPVGGEEGLTAFRLVTPTPEPPVNFVCEAPAGTQYPTRKVPGSTAAGDSRIISLLLIALHCLFPPTGIAVVGDEGSDGPAPGSSGSGPGTSLNGEDGNDTSSSDDQPGPSRRRSEPDMRDVGTGTTEAEDPRLAQLMEENERLKKENEEKGSTSSDDQPGPSRRHSKPKTKDLYNLFFNIYFLRDKNIFVYF</sequence>
<keyword evidence="3" id="KW-1185">Reference proteome</keyword>
<dbReference type="HOGENOM" id="CLU_1181159_0_0_1"/>
<accession>E3MP84</accession>
<evidence type="ECO:0000313" key="2">
    <source>
        <dbReference type="EMBL" id="EFP06345.1"/>
    </source>
</evidence>
<reference evidence="2" key="1">
    <citation type="submission" date="2007-07" db="EMBL/GenBank/DDBJ databases">
        <title>PCAP assembly of the Caenorhabditis remanei genome.</title>
        <authorList>
            <consortium name="The Caenorhabditis remanei Sequencing Consortium"/>
            <person name="Wilson R.K."/>
        </authorList>
    </citation>
    <scope>NUCLEOTIDE SEQUENCE [LARGE SCALE GENOMIC DNA]</scope>
    <source>
        <strain evidence="2">PB4641</strain>
    </source>
</reference>
<evidence type="ECO:0000256" key="1">
    <source>
        <dbReference type="SAM" id="MobiDB-lite"/>
    </source>
</evidence>
<proteinExistence type="predicted"/>
<feature type="compositionally biased region" description="Basic and acidic residues" evidence="1">
    <location>
        <begin position="182"/>
        <end position="194"/>
    </location>
</feature>
<name>E3MP84_CAERE</name>
<dbReference type="Proteomes" id="UP000008281">
    <property type="component" value="Unassembled WGS sequence"/>
</dbReference>
<dbReference type="AlphaFoldDB" id="E3MP84"/>
<feature type="region of interest" description="Disordered" evidence="1">
    <location>
        <begin position="116"/>
        <end position="213"/>
    </location>
</feature>
<organism evidence="3">
    <name type="scientific">Caenorhabditis remanei</name>
    <name type="common">Caenorhabditis vulgaris</name>
    <dbReference type="NCBI Taxonomy" id="31234"/>
    <lineage>
        <taxon>Eukaryota</taxon>
        <taxon>Metazoa</taxon>
        <taxon>Ecdysozoa</taxon>
        <taxon>Nematoda</taxon>
        <taxon>Chromadorea</taxon>
        <taxon>Rhabditida</taxon>
        <taxon>Rhabditina</taxon>
        <taxon>Rhabditomorpha</taxon>
        <taxon>Rhabditoidea</taxon>
        <taxon>Rhabditidae</taxon>
        <taxon>Peloderinae</taxon>
        <taxon>Caenorhabditis</taxon>
    </lineage>
</organism>
<protein>
    <submittedName>
        <fullName evidence="2">Uncharacterized protein</fullName>
    </submittedName>
</protein>
<dbReference type="InParanoid" id="E3MP84"/>
<dbReference type="EMBL" id="DS268462">
    <property type="protein sequence ID" value="EFP06345.1"/>
    <property type="molecule type" value="Genomic_DNA"/>
</dbReference>
<evidence type="ECO:0000313" key="3">
    <source>
        <dbReference type="Proteomes" id="UP000008281"/>
    </source>
</evidence>